<dbReference type="Proteomes" id="UP000553193">
    <property type="component" value="Unassembled WGS sequence"/>
</dbReference>
<name>A0A840A993_9PROT</name>
<keyword evidence="3" id="KW-1185">Reference proteome</keyword>
<dbReference type="AlphaFoldDB" id="A0A840A993"/>
<organism evidence="2 3">
    <name type="scientific">Roseococcus suduntuyensis</name>
    <dbReference type="NCBI Taxonomy" id="455361"/>
    <lineage>
        <taxon>Bacteria</taxon>
        <taxon>Pseudomonadati</taxon>
        <taxon>Pseudomonadota</taxon>
        <taxon>Alphaproteobacteria</taxon>
        <taxon>Acetobacterales</taxon>
        <taxon>Roseomonadaceae</taxon>
        <taxon>Roseococcus</taxon>
    </lineage>
</organism>
<dbReference type="Pfam" id="PF12098">
    <property type="entry name" value="DUF3574"/>
    <property type="match status" value="1"/>
</dbReference>
<feature type="signal peptide" evidence="1">
    <location>
        <begin position="1"/>
        <end position="24"/>
    </location>
</feature>
<comment type="caution">
    <text evidence="2">The sequence shown here is derived from an EMBL/GenBank/DDBJ whole genome shotgun (WGS) entry which is preliminary data.</text>
</comment>
<evidence type="ECO:0000313" key="3">
    <source>
        <dbReference type="Proteomes" id="UP000553193"/>
    </source>
</evidence>
<gene>
    <name evidence="2" type="ORF">GGQ83_000499</name>
</gene>
<keyword evidence="1" id="KW-0732">Signal</keyword>
<dbReference type="PROSITE" id="PS51257">
    <property type="entry name" value="PROKAR_LIPOPROTEIN"/>
    <property type="match status" value="1"/>
</dbReference>
<reference evidence="2 3" key="1">
    <citation type="submission" date="2020-08" db="EMBL/GenBank/DDBJ databases">
        <title>Genomic Encyclopedia of Type Strains, Phase IV (KMG-IV): sequencing the most valuable type-strain genomes for metagenomic binning, comparative biology and taxonomic classification.</title>
        <authorList>
            <person name="Goeker M."/>
        </authorList>
    </citation>
    <scope>NUCLEOTIDE SEQUENCE [LARGE SCALE GENOMIC DNA]</scope>
    <source>
        <strain evidence="2 3">DSM 19979</strain>
    </source>
</reference>
<proteinExistence type="predicted"/>
<protein>
    <recommendedName>
        <fullName evidence="4">DUF3574 domain-containing protein</fullName>
    </recommendedName>
</protein>
<dbReference type="RefSeq" id="WP_184382016.1">
    <property type="nucleotide sequence ID" value="NZ_JACIDJ010000001.1"/>
</dbReference>
<evidence type="ECO:0008006" key="4">
    <source>
        <dbReference type="Google" id="ProtNLM"/>
    </source>
</evidence>
<dbReference type="InterPro" id="IPR021957">
    <property type="entry name" value="DUF3574"/>
</dbReference>
<accession>A0A840A993</accession>
<evidence type="ECO:0000313" key="2">
    <source>
        <dbReference type="EMBL" id="MBB3897073.1"/>
    </source>
</evidence>
<dbReference type="EMBL" id="JACIDJ010000001">
    <property type="protein sequence ID" value="MBB3897073.1"/>
    <property type="molecule type" value="Genomic_DNA"/>
</dbReference>
<evidence type="ECO:0000256" key="1">
    <source>
        <dbReference type="SAM" id="SignalP"/>
    </source>
</evidence>
<feature type="chain" id="PRO_5032958283" description="DUF3574 domain-containing protein" evidence="1">
    <location>
        <begin position="25"/>
        <end position="137"/>
    </location>
</feature>
<sequence length="137" mass="14741">MTPFRCLIPLLLLAACATPQPPAACPPGLQQATVAEAYFGRTSPARAEITEEEWRGFLADTVTPAFPDGLTALDGAGQWRDARGRILLERSKVLVLVLPGTDPAAARARLLPVENAWKARFNQQSVLTVLRGACVSF</sequence>